<evidence type="ECO:0000313" key="3">
    <source>
        <dbReference type="Proteomes" id="UP000642107"/>
    </source>
</evidence>
<accession>A0ABR9DR14</accession>
<dbReference type="InterPro" id="IPR036388">
    <property type="entry name" value="WH-like_DNA-bd_sf"/>
</dbReference>
<dbReference type="Pfam" id="PF01527">
    <property type="entry name" value="HTH_Tnp_1"/>
    <property type="match status" value="1"/>
</dbReference>
<dbReference type="Gene3D" id="1.10.10.10">
    <property type="entry name" value="Winged helix-like DNA-binding domain superfamily/Winged helix DNA-binding domain"/>
    <property type="match status" value="1"/>
</dbReference>
<dbReference type="RefSeq" id="WP_192279743.1">
    <property type="nucleotide sequence ID" value="NZ_JACZDF010000004.1"/>
</dbReference>
<keyword evidence="1" id="KW-0175">Coiled coil</keyword>
<keyword evidence="3" id="KW-1185">Reference proteome</keyword>
<dbReference type="Proteomes" id="UP000642107">
    <property type="component" value="Unassembled WGS sequence"/>
</dbReference>
<comment type="caution">
    <text evidence="2">The sequence shown here is derived from an EMBL/GenBank/DDBJ whole genome shotgun (WGS) entry which is preliminary data.</text>
</comment>
<dbReference type="SUPFAM" id="SSF46689">
    <property type="entry name" value="Homeodomain-like"/>
    <property type="match status" value="1"/>
</dbReference>
<dbReference type="EMBL" id="JACZDF010000004">
    <property type="protein sequence ID" value="MBD9699556.1"/>
    <property type="molecule type" value="Genomic_DNA"/>
</dbReference>
<organism evidence="2 3">
    <name type="scientific">Flavimobilis rhizosphaerae</name>
    <dbReference type="NCBI Taxonomy" id="2775421"/>
    <lineage>
        <taxon>Bacteria</taxon>
        <taxon>Bacillati</taxon>
        <taxon>Actinomycetota</taxon>
        <taxon>Actinomycetes</taxon>
        <taxon>Micrococcales</taxon>
        <taxon>Jonesiaceae</taxon>
        <taxon>Flavimobilis</taxon>
    </lineage>
</organism>
<evidence type="ECO:0000313" key="2">
    <source>
        <dbReference type="EMBL" id="MBD9699556.1"/>
    </source>
</evidence>
<sequence>MPGPYPDEFRQRALRMLSEARPDHKTDHAAIKHVAGRLGVNPKTLRLWKKRLDVDEGREPGTSREAQSEIKRLKKQIAELEKANEILRSASVFVATELGRPSPRWSTRCVVVSGSSSSAV</sequence>
<name>A0ABR9DR14_9MICO</name>
<evidence type="ECO:0000256" key="1">
    <source>
        <dbReference type="SAM" id="Coils"/>
    </source>
</evidence>
<feature type="coiled-coil region" evidence="1">
    <location>
        <begin position="63"/>
        <end position="90"/>
    </location>
</feature>
<dbReference type="InterPro" id="IPR002514">
    <property type="entry name" value="Transposase_8"/>
</dbReference>
<dbReference type="InterPro" id="IPR009057">
    <property type="entry name" value="Homeodomain-like_sf"/>
</dbReference>
<reference evidence="2 3" key="1">
    <citation type="submission" date="2020-09" db="EMBL/GenBank/DDBJ databases">
        <title>Flavimobilis rhizosphaerae sp. nov., isolated from rhizosphere soil of Spartina alterniflora.</title>
        <authorList>
            <person name="Hanqin C."/>
        </authorList>
    </citation>
    <scope>NUCLEOTIDE SEQUENCE [LARGE SCALE GENOMIC DNA]</scope>
    <source>
        <strain evidence="2 3">GY 10621</strain>
    </source>
</reference>
<proteinExistence type="predicted"/>
<protein>
    <submittedName>
        <fullName evidence="2">Transposase</fullName>
    </submittedName>
</protein>
<gene>
    <name evidence="2" type="ORF">IGS67_08650</name>
</gene>